<proteinExistence type="predicted"/>
<name>A0A412WC58_9BACT</name>
<evidence type="ECO:0000313" key="1">
    <source>
        <dbReference type="EMBL" id="RGV24890.1"/>
    </source>
</evidence>
<evidence type="ECO:0008006" key="3">
    <source>
        <dbReference type="Google" id="ProtNLM"/>
    </source>
</evidence>
<protein>
    <recommendedName>
        <fullName evidence="3">DUF4848 domain-containing protein</fullName>
    </recommendedName>
</protein>
<dbReference type="AlphaFoldDB" id="A0A412WC58"/>
<reference evidence="1 2" key="1">
    <citation type="submission" date="2018-08" db="EMBL/GenBank/DDBJ databases">
        <title>A genome reference for cultivated species of the human gut microbiota.</title>
        <authorList>
            <person name="Zou Y."/>
            <person name="Xue W."/>
            <person name="Luo G."/>
        </authorList>
    </citation>
    <scope>NUCLEOTIDE SEQUENCE [LARGE SCALE GENOMIC DNA]</scope>
    <source>
        <strain evidence="1 2">AF14-6AC</strain>
    </source>
</reference>
<dbReference type="Proteomes" id="UP000283426">
    <property type="component" value="Unassembled WGS sequence"/>
</dbReference>
<dbReference type="EMBL" id="QRYW01000025">
    <property type="protein sequence ID" value="RGV24890.1"/>
    <property type="molecule type" value="Genomic_DNA"/>
</dbReference>
<evidence type="ECO:0000313" key="2">
    <source>
        <dbReference type="Proteomes" id="UP000283426"/>
    </source>
</evidence>
<dbReference type="PROSITE" id="PS51257">
    <property type="entry name" value="PROKAR_LIPOPROTEIN"/>
    <property type="match status" value="1"/>
</dbReference>
<sequence length="361" mass="41654">MNKLLKCISIILLFFSCEEKIIEKEDLPSTKGCSQQNSYEIIDGILHFKSPEAMSTLVNVLEKMSDEEFFAWEKTNNFYSLYHAISNAEEDIFSDSVSFEKKLKQYENLVYLDENETIQAKVPSRLYQLICNNEGYFFINKYKHQVISDEIITKDNQLRNIESRKYIVNNSPQTRTKQEPRYPIASSTYTGNKRRVHVTVLYIREIVRNTNGEWVGKQILQLESTSYKRVLGRYKRYKTVHSVDVLGFYCSKGVYKKEDGNYSTRNVRFEGLGGGGSVGEKKTMTMNYFLSPSNLWIPEKYISINEKDISFVQTRVSTRGTGNSGAVVVYTRDSFISLPFIIPTTGTPQIIRPLITENFGE</sequence>
<accession>A0A412WC58</accession>
<dbReference type="RefSeq" id="WP_046402876.1">
    <property type="nucleotide sequence ID" value="NZ_JADNJC010000022.1"/>
</dbReference>
<comment type="caution">
    <text evidence="1">The sequence shown here is derived from an EMBL/GenBank/DDBJ whole genome shotgun (WGS) entry which is preliminary data.</text>
</comment>
<organism evidence="1 2">
    <name type="scientific">Odoribacter splanchnicus</name>
    <dbReference type="NCBI Taxonomy" id="28118"/>
    <lineage>
        <taxon>Bacteria</taxon>
        <taxon>Pseudomonadati</taxon>
        <taxon>Bacteroidota</taxon>
        <taxon>Bacteroidia</taxon>
        <taxon>Bacteroidales</taxon>
        <taxon>Odoribacteraceae</taxon>
        <taxon>Odoribacter</taxon>
    </lineage>
</organism>
<gene>
    <name evidence="1" type="ORF">DWW24_12075</name>
</gene>